<protein>
    <submittedName>
        <fullName evidence="1">Uncharacterized protein</fullName>
    </submittedName>
</protein>
<keyword evidence="2" id="KW-1185">Reference proteome</keyword>
<accession>T1GDF7</accession>
<dbReference type="EnsemblMetazoa" id="MESCA001343-RA">
    <property type="protein sequence ID" value="MESCA001343-PA"/>
    <property type="gene ID" value="MESCA001343"/>
</dbReference>
<organism evidence="1 2">
    <name type="scientific">Megaselia scalaris</name>
    <name type="common">Humpbacked fly</name>
    <name type="synonym">Phora scalaris</name>
    <dbReference type="NCBI Taxonomy" id="36166"/>
    <lineage>
        <taxon>Eukaryota</taxon>
        <taxon>Metazoa</taxon>
        <taxon>Ecdysozoa</taxon>
        <taxon>Arthropoda</taxon>
        <taxon>Hexapoda</taxon>
        <taxon>Insecta</taxon>
        <taxon>Pterygota</taxon>
        <taxon>Neoptera</taxon>
        <taxon>Endopterygota</taxon>
        <taxon>Diptera</taxon>
        <taxon>Brachycera</taxon>
        <taxon>Muscomorpha</taxon>
        <taxon>Platypezoidea</taxon>
        <taxon>Phoridae</taxon>
        <taxon>Megaseliini</taxon>
        <taxon>Megaselia</taxon>
    </lineage>
</organism>
<dbReference type="HOGENOM" id="CLU_3108800_0_0_1"/>
<dbReference type="EMBL" id="CAQQ02102690">
    <property type="status" value="NOT_ANNOTATED_CDS"/>
    <property type="molecule type" value="Genomic_DNA"/>
</dbReference>
<evidence type="ECO:0000313" key="2">
    <source>
        <dbReference type="Proteomes" id="UP000015102"/>
    </source>
</evidence>
<proteinExistence type="predicted"/>
<reference evidence="2" key="1">
    <citation type="submission" date="2013-02" db="EMBL/GenBank/DDBJ databases">
        <authorList>
            <person name="Hughes D."/>
        </authorList>
    </citation>
    <scope>NUCLEOTIDE SEQUENCE</scope>
    <source>
        <strain>Durham</strain>
        <strain evidence="2">NC isolate 2 -- Noor lab</strain>
    </source>
</reference>
<evidence type="ECO:0000313" key="1">
    <source>
        <dbReference type="EnsemblMetazoa" id="MESCA001343-PA"/>
    </source>
</evidence>
<dbReference type="AlphaFoldDB" id="T1GDF7"/>
<reference evidence="1" key="2">
    <citation type="submission" date="2015-06" db="UniProtKB">
        <authorList>
            <consortium name="EnsemblMetazoa"/>
        </authorList>
    </citation>
    <scope>IDENTIFICATION</scope>
</reference>
<dbReference type="Proteomes" id="UP000015102">
    <property type="component" value="Unassembled WGS sequence"/>
</dbReference>
<sequence>MMRIATPPPLYRSTTSLSILVPVANIRDSTTLDEPSAIVTNKEPTIVEVAE</sequence>
<name>T1GDF7_MEGSC</name>